<proteinExistence type="predicted"/>
<gene>
    <name evidence="1" type="ORF">N0F65_011112</name>
</gene>
<protein>
    <submittedName>
        <fullName evidence="1">Uncharacterized protein</fullName>
    </submittedName>
</protein>
<evidence type="ECO:0000313" key="1">
    <source>
        <dbReference type="EMBL" id="DBA04564.1"/>
    </source>
</evidence>
<keyword evidence="2" id="KW-1185">Reference proteome</keyword>
<comment type="caution">
    <text evidence="1">The sequence shown here is derived from an EMBL/GenBank/DDBJ whole genome shotgun (WGS) entry which is preliminary data.</text>
</comment>
<dbReference type="AlphaFoldDB" id="A0AAV2ZID5"/>
<organism evidence="1 2">
    <name type="scientific">Lagenidium giganteum</name>
    <dbReference type="NCBI Taxonomy" id="4803"/>
    <lineage>
        <taxon>Eukaryota</taxon>
        <taxon>Sar</taxon>
        <taxon>Stramenopiles</taxon>
        <taxon>Oomycota</taxon>
        <taxon>Peronosporomycetes</taxon>
        <taxon>Pythiales</taxon>
        <taxon>Pythiaceae</taxon>
    </lineage>
</organism>
<accession>A0AAV2ZID5</accession>
<sequence>MALYSVLFQQASQSGATTTHTTHHEVNGSTGPIRIDRHQERIEQFIPFSWLRLVSSVGGLALLLSDIPRTGLGTINFAQLYDSVAPDTQINYGPYDYPVVRLRRPSDHSNASSTEELEPVPLWPYKYDTLSIPTRSLATYLNVSSYPRCVLYEGECHSDVLDHGQVLEMLDALMTATAHTLFAGSSFAPFVFLTKSNWIDRLYHAILRRVGMVYHELRLNSVYWYPPTDGTNAPMDVCMARTGRRNVLAPSFCAFVVQWLVSHPVPTHNPALVPLWDHMEARVAQLRQEFPELQFDMLILASQYSYTSKHSTNPPVWLDGATFYAPGHEIMTLIRGQLCVQGDCVTQIIDGYRYERMYIEQNPKEVLLMTALLRGFAQLYIWVRMLCLWRGCYVARTTESA</sequence>
<evidence type="ECO:0000313" key="2">
    <source>
        <dbReference type="Proteomes" id="UP001146120"/>
    </source>
</evidence>
<reference evidence="1" key="1">
    <citation type="submission" date="2022-11" db="EMBL/GenBank/DDBJ databases">
        <authorList>
            <person name="Morgan W.R."/>
            <person name="Tartar A."/>
        </authorList>
    </citation>
    <scope>NUCLEOTIDE SEQUENCE</scope>
    <source>
        <strain evidence="1">ARSEF 373</strain>
    </source>
</reference>
<name>A0AAV2ZID5_9STRA</name>
<dbReference type="Proteomes" id="UP001146120">
    <property type="component" value="Unassembled WGS sequence"/>
</dbReference>
<dbReference type="EMBL" id="DAKRPA010000007">
    <property type="protein sequence ID" value="DBA04564.1"/>
    <property type="molecule type" value="Genomic_DNA"/>
</dbReference>
<reference evidence="1" key="2">
    <citation type="journal article" date="2023" name="Microbiol Resour">
        <title>Decontamination and Annotation of the Draft Genome Sequence of the Oomycete Lagenidium giganteum ARSEF 373.</title>
        <authorList>
            <person name="Morgan W.R."/>
            <person name="Tartar A."/>
        </authorList>
    </citation>
    <scope>NUCLEOTIDE SEQUENCE</scope>
    <source>
        <strain evidence="1">ARSEF 373</strain>
    </source>
</reference>